<organism evidence="1 2">
    <name type="scientific">Mesorhizobium retamae</name>
    <dbReference type="NCBI Taxonomy" id="2912854"/>
    <lineage>
        <taxon>Bacteria</taxon>
        <taxon>Pseudomonadati</taxon>
        <taxon>Pseudomonadota</taxon>
        <taxon>Alphaproteobacteria</taxon>
        <taxon>Hyphomicrobiales</taxon>
        <taxon>Phyllobacteriaceae</taxon>
        <taxon>Mesorhizobium</taxon>
    </lineage>
</organism>
<evidence type="ECO:0000313" key="2">
    <source>
        <dbReference type="Proteomes" id="UP001201701"/>
    </source>
</evidence>
<proteinExistence type="predicted"/>
<name>A0ABS9QHY0_9HYPH</name>
<dbReference type="EMBL" id="JAKREW010000020">
    <property type="protein sequence ID" value="MCG7507038.1"/>
    <property type="molecule type" value="Genomic_DNA"/>
</dbReference>
<evidence type="ECO:0000313" key="1">
    <source>
        <dbReference type="EMBL" id="MCG7507038.1"/>
    </source>
</evidence>
<accession>A0ABS9QHY0</accession>
<sequence length="67" mass="7492">MKRLLMEPDGWPCTYEECRPGFFVLGGDVLLKSEYGSQGYCSSGEAFAGSHELVVQPVTAVWQEFEE</sequence>
<dbReference type="RefSeq" id="WP_239367799.1">
    <property type="nucleotide sequence ID" value="NZ_JAKREW010000020.1"/>
</dbReference>
<protein>
    <submittedName>
        <fullName evidence="1">Uncharacterized protein</fullName>
    </submittedName>
</protein>
<reference evidence="1 2" key="1">
    <citation type="submission" date="2022-02" db="EMBL/GenBank/DDBJ databases">
        <title>Draft genome sequence of Mezorhizobium retamae strain IRAMC:0171 isolated from Retama raetam nodules.</title>
        <authorList>
            <person name="Bengaied R."/>
            <person name="Sbissi I."/>
            <person name="Huber K."/>
            <person name="Ghodbane F."/>
            <person name="Nouioui I."/>
            <person name="Tarhouni M."/>
            <person name="Gtari M."/>
        </authorList>
    </citation>
    <scope>NUCLEOTIDE SEQUENCE [LARGE SCALE GENOMIC DNA]</scope>
    <source>
        <strain evidence="1 2">IRAMC:0171</strain>
    </source>
</reference>
<keyword evidence="2" id="KW-1185">Reference proteome</keyword>
<gene>
    <name evidence="1" type="ORF">L4923_18580</name>
</gene>
<dbReference type="Proteomes" id="UP001201701">
    <property type="component" value="Unassembled WGS sequence"/>
</dbReference>
<comment type="caution">
    <text evidence="1">The sequence shown here is derived from an EMBL/GenBank/DDBJ whole genome shotgun (WGS) entry which is preliminary data.</text>
</comment>